<keyword evidence="3 12" id="KW-1003">Cell membrane</keyword>
<keyword evidence="11 12" id="KW-0449">Lipoprotein</keyword>
<keyword evidence="4 12" id="KW-0812">Transmembrane</keyword>
<dbReference type="PROSITE" id="PS51257">
    <property type="entry name" value="PROKAR_LIPOPROTEIN"/>
    <property type="match status" value="1"/>
</dbReference>
<feature type="transmembrane region" description="Helical" evidence="12">
    <location>
        <begin position="69"/>
        <end position="89"/>
    </location>
</feature>
<dbReference type="PANTHER" id="PTHR12428">
    <property type="entry name" value="OXA1"/>
    <property type="match status" value="1"/>
</dbReference>
<feature type="transmembrane region" description="Helical" evidence="12">
    <location>
        <begin position="146"/>
        <end position="165"/>
    </location>
</feature>
<feature type="transmembrane region" description="Helical" evidence="12">
    <location>
        <begin position="12"/>
        <end position="33"/>
    </location>
</feature>
<evidence type="ECO:0000313" key="14">
    <source>
        <dbReference type="EMBL" id="MFD0959186.1"/>
    </source>
</evidence>
<comment type="function">
    <text evidence="12">Required for the insertion and/or proper folding and/or complex formation of integral membrane proteins into the membrane. Involved in integration of membrane proteins that insert both dependently and independently of the Sec translocase complex, as well as at least some lipoproteins.</text>
</comment>
<dbReference type="PRINTS" id="PR00701">
    <property type="entry name" value="60KDINNERMP"/>
</dbReference>
<evidence type="ECO:0000256" key="3">
    <source>
        <dbReference type="ARBA" id="ARBA00022475"/>
    </source>
</evidence>
<accession>A0ABW3HNW0</accession>
<keyword evidence="7 12" id="KW-1133">Transmembrane helix</keyword>
<feature type="domain" description="Membrane insertase YidC/Oxa/ALB C-terminal" evidence="13">
    <location>
        <begin position="69"/>
        <end position="262"/>
    </location>
</feature>
<sequence>MIILYRKHFTLSLRLSLIAMLLLFPIVLSGCGMPQGAIDENTPGLFNHYVVYPLSLTLQWIASIAHDNYGLAVIAMTIVIRLLLFPLMLKQYRSSLDMKSKMAGLQPELQQLNIKYEGKNDSDAAMKRQQETMELYRKHDVNPFRIGCLPMLLQMPVLTGLYYALRMTPELAEHPFLWFQMGQPDSWLPLIVGCLYWFQFKVSSQQQQMPAGGAGGAVKGLAFIGYIFPVMMMVFAWNVPSAIALYWVVSAAFTIGQSLLFRRLFG</sequence>
<keyword evidence="6 12" id="KW-0653">Protein transport</keyword>
<feature type="transmembrane region" description="Helical" evidence="12">
    <location>
        <begin position="45"/>
        <end position="63"/>
    </location>
</feature>
<keyword evidence="2 12" id="KW-0813">Transport</keyword>
<comment type="caution">
    <text evidence="14">The sequence shown here is derived from an EMBL/GenBank/DDBJ whole genome shotgun (WGS) entry which is preliminary data.</text>
</comment>
<dbReference type="InterPro" id="IPR023060">
    <property type="entry name" value="YidC/YidC1/YidC2_Firmicutes"/>
</dbReference>
<keyword evidence="9" id="KW-0564">Palmitate</keyword>
<dbReference type="InterPro" id="IPR047196">
    <property type="entry name" value="YidC_ALB_C"/>
</dbReference>
<proteinExistence type="inferred from homology"/>
<dbReference type="Pfam" id="PF02096">
    <property type="entry name" value="60KD_IMP"/>
    <property type="match status" value="1"/>
</dbReference>
<dbReference type="EMBL" id="JBHTJZ010000008">
    <property type="protein sequence ID" value="MFD0959186.1"/>
    <property type="molecule type" value="Genomic_DNA"/>
</dbReference>
<evidence type="ECO:0000256" key="1">
    <source>
        <dbReference type="ARBA" id="ARBA00004651"/>
    </source>
</evidence>
<evidence type="ECO:0000256" key="2">
    <source>
        <dbReference type="ARBA" id="ARBA00022448"/>
    </source>
</evidence>
<evidence type="ECO:0000259" key="13">
    <source>
        <dbReference type="Pfam" id="PF02096"/>
    </source>
</evidence>
<evidence type="ECO:0000256" key="9">
    <source>
        <dbReference type="ARBA" id="ARBA00023139"/>
    </source>
</evidence>
<comment type="caution">
    <text evidence="12">Lacks conserved residue(s) required for the propagation of feature annotation.</text>
</comment>
<feature type="transmembrane region" description="Helical" evidence="12">
    <location>
        <begin position="243"/>
        <end position="261"/>
    </location>
</feature>
<dbReference type="CDD" id="cd20070">
    <property type="entry name" value="5TM_YidC_Alb3"/>
    <property type="match status" value="1"/>
</dbReference>
<evidence type="ECO:0000256" key="12">
    <source>
        <dbReference type="HAMAP-Rule" id="MF_01811"/>
    </source>
</evidence>
<feature type="transmembrane region" description="Helical" evidence="12">
    <location>
        <begin position="177"/>
        <end position="198"/>
    </location>
</feature>
<dbReference type="PANTHER" id="PTHR12428:SF65">
    <property type="entry name" value="CYTOCHROME C OXIDASE ASSEMBLY PROTEIN COX18, MITOCHONDRIAL"/>
    <property type="match status" value="1"/>
</dbReference>
<dbReference type="RefSeq" id="WP_377563184.1">
    <property type="nucleotide sequence ID" value="NZ_JBHTJZ010000008.1"/>
</dbReference>
<evidence type="ECO:0000313" key="15">
    <source>
        <dbReference type="Proteomes" id="UP001596989"/>
    </source>
</evidence>
<evidence type="ECO:0000256" key="11">
    <source>
        <dbReference type="ARBA" id="ARBA00023288"/>
    </source>
</evidence>
<protein>
    <recommendedName>
        <fullName evidence="12">Membrane protein insertase YidC</fullName>
    </recommendedName>
    <alternativeName>
        <fullName evidence="12">Foldase YidC</fullName>
    </alternativeName>
    <alternativeName>
        <fullName evidence="12">Membrane integrase YidC</fullName>
    </alternativeName>
    <alternativeName>
        <fullName evidence="12">Membrane protein YidC</fullName>
    </alternativeName>
</protein>
<keyword evidence="8 12" id="KW-0472">Membrane</keyword>
<evidence type="ECO:0000256" key="5">
    <source>
        <dbReference type="ARBA" id="ARBA00022729"/>
    </source>
</evidence>
<keyword evidence="15" id="KW-1185">Reference proteome</keyword>
<evidence type="ECO:0000256" key="6">
    <source>
        <dbReference type="ARBA" id="ARBA00022927"/>
    </source>
</evidence>
<keyword evidence="10 12" id="KW-0143">Chaperone</keyword>
<feature type="transmembrane region" description="Helical" evidence="12">
    <location>
        <begin position="218"/>
        <end position="237"/>
    </location>
</feature>
<organism evidence="14 15">
    <name type="scientific">Paenibacillus chungangensis</name>
    <dbReference type="NCBI Taxonomy" id="696535"/>
    <lineage>
        <taxon>Bacteria</taxon>
        <taxon>Bacillati</taxon>
        <taxon>Bacillota</taxon>
        <taxon>Bacilli</taxon>
        <taxon>Bacillales</taxon>
        <taxon>Paenibacillaceae</taxon>
        <taxon>Paenibacillus</taxon>
    </lineage>
</organism>
<evidence type="ECO:0000256" key="8">
    <source>
        <dbReference type="ARBA" id="ARBA00023136"/>
    </source>
</evidence>
<reference evidence="15" key="1">
    <citation type="journal article" date="2019" name="Int. J. Syst. Evol. Microbiol.">
        <title>The Global Catalogue of Microorganisms (GCM) 10K type strain sequencing project: providing services to taxonomists for standard genome sequencing and annotation.</title>
        <authorList>
            <consortium name="The Broad Institute Genomics Platform"/>
            <consortium name="The Broad Institute Genome Sequencing Center for Infectious Disease"/>
            <person name="Wu L."/>
            <person name="Ma J."/>
        </authorList>
    </citation>
    <scope>NUCLEOTIDE SEQUENCE [LARGE SCALE GENOMIC DNA]</scope>
    <source>
        <strain evidence="15">CCUG 59129</strain>
    </source>
</reference>
<comment type="subcellular location">
    <subcellularLocation>
        <location evidence="1 12">Cell membrane</location>
        <topology evidence="1 12">Multi-pass membrane protein</topology>
    </subcellularLocation>
</comment>
<dbReference type="InterPro" id="IPR028055">
    <property type="entry name" value="YidC/Oxa/ALB_C"/>
</dbReference>
<evidence type="ECO:0000256" key="10">
    <source>
        <dbReference type="ARBA" id="ARBA00023186"/>
    </source>
</evidence>
<name>A0ABW3HNW0_9BACL</name>
<dbReference type="InterPro" id="IPR001708">
    <property type="entry name" value="YidC/ALB3/OXA1/COX18"/>
</dbReference>
<dbReference type="NCBIfam" id="TIGR03592">
    <property type="entry name" value="yidC_oxa1_cterm"/>
    <property type="match status" value="1"/>
</dbReference>
<evidence type="ECO:0000256" key="7">
    <source>
        <dbReference type="ARBA" id="ARBA00022989"/>
    </source>
</evidence>
<evidence type="ECO:0000256" key="4">
    <source>
        <dbReference type="ARBA" id="ARBA00022692"/>
    </source>
</evidence>
<keyword evidence="5 12" id="KW-0732">Signal</keyword>
<dbReference type="Proteomes" id="UP001596989">
    <property type="component" value="Unassembled WGS sequence"/>
</dbReference>
<dbReference type="HAMAP" id="MF_01811">
    <property type="entry name" value="YidC_type2"/>
    <property type="match status" value="1"/>
</dbReference>
<gene>
    <name evidence="12 14" type="primary">yidC</name>
    <name evidence="14" type="ORF">ACFQ2I_07275</name>
</gene>
<comment type="similarity">
    <text evidence="12">Belongs to the OXA1/ALB3/YidC family. Type 2 subfamily.</text>
</comment>